<organism evidence="2 3">
    <name type="scientific">Pseudozyma hubeiensis (strain SY62)</name>
    <name type="common">Yeast</name>
    <dbReference type="NCBI Taxonomy" id="1305764"/>
    <lineage>
        <taxon>Eukaryota</taxon>
        <taxon>Fungi</taxon>
        <taxon>Dikarya</taxon>
        <taxon>Basidiomycota</taxon>
        <taxon>Ustilaginomycotina</taxon>
        <taxon>Ustilaginomycetes</taxon>
        <taxon>Ustilaginales</taxon>
        <taxon>Ustilaginaceae</taxon>
        <taxon>Pseudozyma</taxon>
    </lineage>
</organism>
<dbReference type="EMBL" id="DF238801">
    <property type="protein sequence ID" value="GAC96277.1"/>
    <property type="molecule type" value="Genomic_DNA"/>
</dbReference>
<dbReference type="OrthoDB" id="2550448at2759"/>
<protein>
    <submittedName>
        <fullName evidence="2">Uncharacterized protein</fullName>
    </submittedName>
</protein>
<name>R9P4W3_PSEHS</name>
<feature type="region of interest" description="Disordered" evidence="1">
    <location>
        <begin position="1"/>
        <end position="31"/>
    </location>
</feature>
<proteinExistence type="predicted"/>
<reference evidence="3" key="1">
    <citation type="journal article" date="2013" name="Genome Announc.">
        <title>Draft genome sequence of the basidiomycetous yeast-like fungus Pseudozyma hubeiensis SY62, which produces an abundant amount of the biosurfactant mannosylerythritol lipids.</title>
        <authorList>
            <person name="Konishi M."/>
            <person name="Hatada Y."/>
            <person name="Horiuchi J."/>
        </authorList>
    </citation>
    <scope>NUCLEOTIDE SEQUENCE [LARGE SCALE GENOMIC DNA]</scope>
    <source>
        <strain evidence="3">SY62</strain>
    </source>
</reference>
<dbReference type="GeneID" id="24109143"/>
<dbReference type="HOGENOM" id="CLU_1120553_0_0_1"/>
<evidence type="ECO:0000313" key="3">
    <source>
        <dbReference type="Proteomes" id="UP000014071"/>
    </source>
</evidence>
<feature type="compositionally biased region" description="Basic and acidic residues" evidence="1">
    <location>
        <begin position="1"/>
        <end position="25"/>
    </location>
</feature>
<dbReference type="Proteomes" id="UP000014071">
    <property type="component" value="Unassembled WGS sequence"/>
</dbReference>
<sequence>MCRKRPDEAESQLHGRAKNDRDRVVRSPGGLRTDPQCSCFAARCPAGSERSHALESKGRRKRLTLIQRDEAVATSCLALGDSDKPYMYDKTESIATTPAKPYDVKWKQTRNKFSTQTKGALGSGVEGHFPDMSSLKIGLGCGLNWGDGQIHAGFDGGDPNIGVGGGFTWTRHSLSGIVGVHYDTQKINLNLTITSSDEVLFSVNDKPIDWDKVMQLAEPEGYTHVQTAKRPFGKIVGGVNPVVEDKTQ</sequence>
<gene>
    <name evidence="2" type="ORF">PHSY_003857</name>
</gene>
<dbReference type="RefSeq" id="XP_012189864.1">
    <property type="nucleotide sequence ID" value="XM_012334474.1"/>
</dbReference>
<dbReference type="eggNOG" id="ENOG502RE3Y">
    <property type="taxonomic scope" value="Eukaryota"/>
</dbReference>
<accession>R9P4W3</accession>
<evidence type="ECO:0000256" key="1">
    <source>
        <dbReference type="SAM" id="MobiDB-lite"/>
    </source>
</evidence>
<dbReference type="AlphaFoldDB" id="R9P4W3"/>
<keyword evidence="3" id="KW-1185">Reference proteome</keyword>
<evidence type="ECO:0000313" key="2">
    <source>
        <dbReference type="EMBL" id="GAC96277.1"/>
    </source>
</evidence>